<keyword evidence="4" id="KW-0813">Transport</keyword>
<dbReference type="PANTHER" id="PTHR43823:SF3">
    <property type="entry name" value="MULTIDRUG EXPORT PROTEIN MEPA"/>
    <property type="match status" value="1"/>
</dbReference>
<evidence type="ECO:0000313" key="12">
    <source>
        <dbReference type="Proteomes" id="UP000713904"/>
    </source>
</evidence>
<evidence type="ECO:0000256" key="6">
    <source>
        <dbReference type="ARBA" id="ARBA00022692"/>
    </source>
</evidence>
<evidence type="ECO:0000256" key="5">
    <source>
        <dbReference type="ARBA" id="ARBA00022475"/>
    </source>
</evidence>
<gene>
    <name evidence="11" type="ORF">HLB29_05640</name>
</gene>
<reference evidence="11 12" key="1">
    <citation type="submission" date="2020-05" db="EMBL/GenBank/DDBJ databases">
        <title>Draft genome of xy-202 and genomic insight in genome of the genus Peptostreptococcus.</title>
        <authorList>
            <person name="Zhang Z."/>
        </authorList>
    </citation>
    <scope>NUCLEOTIDE SEQUENCE [LARGE SCALE GENOMIC DNA]</scope>
    <source>
        <strain evidence="11 12">DSM 27025</strain>
    </source>
</reference>
<comment type="subcellular location">
    <subcellularLocation>
        <location evidence="1">Cell membrane</location>
        <topology evidence="1">Multi-pass membrane protein</topology>
    </subcellularLocation>
</comment>
<keyword evidence="6 10" id="KW-0812">Transmembrane</keyword>
<keyword evidence="8 10" id="KW-0472">Membrane</keyword>
<dbReference type="CDD" id="cd13143">
    <property type="entry name" value="MATE_MepA_like"/>
    <property type="match status" value="1"/>
</dbReference>
<dbReference type="InterPro" id="IPR002528">
    <property type="entry name" value="MATE_fam"/>
</dbReference>
<feature type="transmembrane region" description="Helical" evidence="10">
    <location>
        <begin position="393"/>
        <end position="413"/>
    </location>
</feature>
<evidence type="ECO:0000256" key="8">
    <source>
        <dbReference type="ARBA" id="ARBA00023136"/>
    </source>
</evidence>
<feature type="transmembrane region" description="Helical" evidence="10">
    <location>
        <begin position="318"/>
        <end position="340"/>
    </location>
</feature>
<keyword evidence="12" id="KW-1185">Reference proteome</keyword>
<evidence type="ECO:0000313" key="11">
    <source>
        <dbReference type="EMBL" id="MBC2576164.1"/>
    </source>
</evidence>
<dbReference type="InterPro" id="IPR048279">
    <property type="entry name" value="MdtK-like"/>
</dbReference>
<dbReference type="EMBL" id="JABGBW010000003">
    <property type="protein sequence ID" value="MBC2576164.1"/>
    <property type="molecule type" value="Genomic_DNA"/>
</dbReference>
<dbReference type="PIRSF" id="PIRSF006603">
    <property type="entry name" value="DinF"/>
    <property type="match status" value="1"/>
</dbReference>
<dbReference type="InterPro" id="IPR045070">
    <property type="entry name" value="MATE_MepA-like"/>
</dbReference>
<feature type="transmembrane region" description="Helical" evidence="10">
    <location>
        <begin position="96"/>
        <end position="119"/>
    </location>
</feature>
<protein>
    <recommendedName>
        <fullName evidence="3">Multidrug export protein MepA</fullName>
    </recommendedName>
</protein>
<dbReference type="PANTHER" id="PTHR43823">
    <property type="entry name" value="SPORULATION PROTEIN YKVU"/>
    <property type="match status" value="1"/>
</dbReference>
<keyword evidence="9" id="KW-0046">Antibiotic resistance</keyword>
<dbReference type="Proteomes" id="UP000713904">
    <property type="component" value="Unassembled WGS sequence"/>
</dbReference>
<evidence type="ECO:0000256" key="10">
    <source>
        <dbReference type="SAM" id="Phobius"/>
    </source>
</evidence>
<sequence length="452" mass="49679">MERSYNPLETEKISKLLYKFSVPAIIGMTVNALYNIVDRMFIGNSPDLGANGLAAITICFPAMIVMMSIGILLGQGGATMFSINLGKSDKKKADKILGNTTTLMLILSFTILIIGELFLDRLLVLFGASTSILPLSRDYMRIIFIGSPFLILGMGTNHFLRASGRPKLAMVTMFLGAGINIILDPIFIFLLRMGMTGAALATIISQLFSMSWGLYNFIRKDSEHLITFKNMKLESNITKNVFILGMPGFLLQLANSVLLLTLNSSLLKYGGDIAVSAMGIVNSVQTLLILPIVGVNQGLQPIVSFNYGAKKIDRVKEAVKLGIITATIISILGFILSHAIPDLLVAMFNRDEKLLEFGTYAMKIWFLCIPLAGFQIVAANFFQAIGKAKKAMFLTLTRQIIFLIPAIIAFSRIWKLNGILFAAPFADFLSALITLIFFLKFIKGFDEANYTV</sequence>
<comment type="caution">
    <text evidence="11">The sequence shown here is derived from an EMBL/GenBank/DDBJ whole genome shotgun (WGS) entry which is preliminary data.</text>
</comment>
<accession>A0ABR6TL88</accession>
<feature type="transmembrane region" description="Helical" evidence="10">
    <location>
        <begin position="168"/>
        <end position="191"/>
    </location>
</feature>
<feature type="transmembrane region" description="Helical" evidence="10">
    <location>
        <begin position="360"/>
        <end position="381"/>
    </location>
</feature>
<feature type="transmembrane region" description="Helical" evidence="10">
    <location>
        <begin position="419"/>
        <end position="439"/>
    </location>
</feature>
<dbReference type="NCBIfam" id="TIGR00797">
    <property type="entry name" value="matE"/>
    <property type="match status" value="1"/>
</dbReference>
<feature type="transmembrane region" description="Helical" evidence="10">
    <location>
        <begin position="139"/>
        <end position="156"/>
    </location>
</feature>
<feature type="transmembrane region" description="Helical" evidence="10">
    <location>
        <begin position="16"/>
        <end position="34"/>
    </location>
</feature>
<evidence type="ECO:0000256" key="2">
    <source>
        <dbReference type="ARBA" id="ARBA00008417"/>
    </source>
</evidence>
<evidence type="ECO:0000256" key="4">
    <source>
        <dbReference type="ARBA" id="ARBA00022448"/>
    </source>
</evidence>
<evidence type="ECO:0000256" key="3">
    <source>
        <dbReference type="ARBA" id="ARBA00022106"/>
    </source>
</evidence>
<comment type="similarity">
    <text evidence="2">Belongs to the multi antimicrobial extrusion (MATE) (TC 2.A.66.1) family. MepA subfamily.</text>
</comment>
<evidence type="ECO:0000256" key="9">
    <source>
        <dbReference type="ARBA" id="ARBA00023251"/>
    </source>
</evidence>
<feature type="transmembrane region" description="Helical" evidence="10">
    <location>
        <begin position="197"/>
        <end position="218"/>
    </location>
</feature>
<feature type="transmembrane region" description="Helical" evidence="10">
    <location>
        <begin position="54"/>
        <end position="75"/>
    </location>
</feature>
<evidence type="ECO:0000256" key="7">
    <source>
        <dbReference type="ARBA" id="ARBA00022989"/>
    </source>
</evidence>
<evidence type="ECO:0000256" key="1">
    <source>
        <dbReference type="ARBA" id="ARBA00004651"/>
    </source>
</evidence>
<proteinExistence type="inferred from homology"/>
<dbReference type="Pfam" id="PF01554">
    <property type="entry name" value="MatE"/>
    <property type="match status" value="2"/>
</dbReference>
<name>A0ABR6TL88_9FIRM</name>
<keyword evidence="7 10" id="KW-1133">Transmembrane helix</keyword>
<dbReference type="InterPro" id="IPR051327">
    <property type="entry name" value="MATE_MepA_subfamily"/>
</dbReference>
<feature type="transmembrane region" description="Helical" evidence="10">
    <location>
        <begin position="273"/>
        <end position="297"/>
    </location>
</feature>
<keyword evidence="5" id="KW-1003">Cell membrane</keyword>
<feature type="transmembrane region" description="Helical" evidence="10">
    <location>
        <begin position="239"/>
        <end position="261"/>
    </location>
</feature>
<organism evidence="11 12">
    <name type="scientific">Peptostreptococcus canis</name>
    <dbReference type="NCBI Taxonomy" id="1159213"/>
    <lineage>
        <taxon>Bacteria</taxon>
        <taxon>Bacillati</taxon>
        <taxon>Bacillota</taxon>
        <taxon>Clostridia</taxon>
        <taxon>Peptostreptococcales</taxon>
        <taxon>Peptostreptococcaceae</taxon>
        <taxon>Peptostreptococcus</taxon>
    </lineage>
</organism>